<feature type="active site" description="Charge relay system" evidence="5">
    <location>
        <position position="238"/>
    </location>
</feature>
<evidence type="ECO:0000256" key="7">
    <source>
        <dbReference type="SAM" id="MobiDB-lite"/>
    </source>
</evidence>
<feature type="signal peptide" evidence="8">
    <location>
        <begin position="1"/>
        <end position="32"/>
    </location>
</feature>
<protein>
    <submittedName>
        <fullName evidence="10">S8 family serine peptidase</fullName>
    </submittedName>
</protein>
<dbReference type="InterPro" id="IPR034176">
    <property type="entry name" value="Peptidases_S8_13"/>
</dbReference>
<organism evidence="10 11">
    <name type="scientific">Sinomonas halotolerans</name>
    <dbReference type="NCBI Taxonomy" id="1644133"/>
    <lineage>
        <taxon>Bacteria</taxon>
        <taxon>Bacillati</taxon>
        <taxon>Actinomycetota</taxon>
        <taxon>Actinomycetes</taxon>
        <taxon>Micrococcales</taxon>
        <taxon>Micrococcaceae</taxon>
        <taxon>Sinomonas</taxon>
    </lineage>
</organism>
<evidence type="ECO:0000259" key="9">
    <source>
        <dbReference type="Pfam" id="PF00082"/>
    </source>
</evidence>
<dbReference type="EMBL" id="JBDFRB010000012">
    <property type="protein sequence ID" value="MEN2745396.1"/>
    <property type="molecule type" value="Genomic_DNA"/>
</dbReference>
<comment type="caution">
    <text evidence="10">The sequence shown here is derived from an EMBL/GenBank/DDBJ whole genome shotgun (WGS) entry which is preliminary data.</text>
</comment>
<feature type="chain" id="PRO_5045766937" evidence="8">
    <location>
        <begin position="33"/>
        <end position="633"/>
    </location>
</feature>
<evidence type="ECO:0000256" key="1">
    <source>
        <dbReference type="ARBA" id="ARBA00011073"/>
    </source>
</evidence>
<dbReference type="PROSITE" id="PS00138">
    <property type="entry name" value="SUBTILASE_SER"/>
    <property type="match status" value="1"/>
</dbReference>
<evidence type="ECO:0000313" key="11">
    <source>
        <dbReference type="Proteomes" id="UP001422074"/>
    </source>
</evidence>
<gene>
    <name evidence="10" type="ORF">ABCQ75_12745</name>
</gene>
<dbReference type="Gene3D" id="2.60.120.260">
    <property type="entry name" value="Galactose-binding domain-like"/>
    <property type="match status" value="1"/>
</dbReference>
<dbReference type="Pfam" id="PF00082">
    <property type="entry name" value="Peptidase_S8"/>
    <property type="match status" value="1"/>
</dbReference>
<dbReference type="PROSITE" id="PS00137">
    <property type="entry name" value="SUBTILASE_HIS"/>
    <property type="match status" value="1"/>
</dbReference>
<dbReference type="PANTHER" id="PTHR43806:SF11">
    <property type="entry name" value="CEREVISIN-RELATED"/>
    <property type="match status" value="1"/>
</dbReference>
<feature type="region of interest" description="Disordered" evidence="7">
    <location>
        <begin position="203"/>
        <end position="239"/>
    </location>
</feature>
<dbReference type="Gene3D" id="3.40.50.200">
    <property type="entry name" value="Peptidase S8/S53 domain"/>
    <property type="match status" value="1"/>
</dbReference>
<evidence type="ECO:0000256" key="8">
    <source>
        <dbReference type="SAM" id="SignalP"/>
    </source>
</evidence>
<dbReference type="InterPro" id="IPR022398">
    <property type="entry name" value="Peptidase_S8_His-AS"/>
</dbReference>
<evidence type="ECO:0000256" key="3">
    <source>
        <dbReference type="ARBA" id="ARBA00022801"/>
    </source>
</evidence>
<keyword evidence="8" id="KW-0732">Signal</keyword>
<feature type="compositionally biased region" description="Basic and acidic residues" evidence="7">
    <location>
        <begin position="208"/>
        <end position="219"/>
    </location>
</feature>
<evidence type="ECO:0000256" key="6">
    <source>
        <dbReference type="RuleBase" id="RU003355"/>
    </source>
</evidence>
<reference evidence="10 11" key="1">
    <citation type="submission" date="2024-05" db="EMBL/GenBank/DDBJ databases">
        <title>Sinomonas sp. nov., isolated from a waste landfill.</title>
        <authorList>
            <person name="Zhao Y."/>
        </authorList>
    </citation>
    <scope>NUCLEOTIDE SEQUENCE [LARGE SCALE GENOMIC DNA]</scope>
    <source>
        <strain evidence="10 11">CCTCC AB2014300</strain>
    </source>
</reference>
<evidence type="ECO:0000313" key="10">
    <source>
        <dbReference type="EMBL" id="MEN2745396.1"/>
    </source>
</evidence>
<evidence type="ECO:0000256" key="2">
    <source>
        <dbReference type="ARBA" id="ARBA00022670"/>
    </source>
</evidence>
<dbReference type="PROSITE" id="PS00136">
    <property type="entry name" value="SUBTILASE_ASP"/>
    <property type="match status" value="1"/>
</dbReference>
<dbReference type="RefSeq" id="WP_345885747.1">
    <property type="nucleotide sequence ID" value="NZ_JBDFRB010000012.1"/>
</dbReference>
<keyword evidence="3 5" id="KW-0378">Hydrolase</keyword>
<dbReference type="PROSITE" id="PS51892">
    <property type="entry name" value="SUBTILASE"/>
    <property type="match status" value="1"/>
</dbReference>
<accession>A0ABU9X1R1</accession>
<feature type="active site" description="Charge relay system" evidence="5">
    <location>
        <position position="417"/>
    </location>
</feature>
<keyword evidence="4 5" id="KW-0720">Serine protease</keyword>
<evidence type="ECO:0000256" key="4">
    <source>
        <dbReference type="ARBA" id="ARBA00022825"/>
    </source>
</evidence>
<proteinExistence type="inferred from homology"/>
<keyword evidence="11" id="KW-1185">Reference proteome</keyword>
<feature type="active site" description="Charge relay system" evidence="5">
    <location>
        <position position="179"/>
    </location>
</feature>
<dbReference type="InterPro" id="IPR000209">
    <property type="entry name" value="Peptidase_S8/S53_dom"/>
</dbReference>
<dbReference type="PANTHER" id="PTHR43806">
    <property type="entry name" value="PEPTIDASE S8"/>
    <property type="match status" value="1"/>
</dbReference>
<dbReference type="PRINTS" id="PR00723">
    <property type="entry name" value="SUBTILISIN"/>
</dbReference>
<dbReference type="Proteomes" id="UP001422074">
    <property type="component" value="Unassembled WGS sequence"/>
</dbReference>
<dbReference type="SUPFAM" id="SSF52743">
    <property type="entry name" value="Subtilisin-like"/>
    <property type="match status" value="1"/>
</dbReference>
<name>A0ABU9X1R1_9MICC</name>
<dbReference type="InterPro" id="IPR015500">
    <property type="entry name" value="Peptidase_S8_subtilisin-rel"/>
</dbReference>
<dbReference type="InterPro" id="IPR023827">
    <property type="entry name" value="Peptidase_S8_Asp-AS"/>
</dbReference>
<feature type="compositionally biased region" description="Polar residues" evidence="7">
    <location>
        <begin position="228"/>
        <end position="238"/>
    </location>
</feature>
<evidence type="ECO:0000256" key="5">
    <source>
        <dbReference type="PROSITE-ProRule" id="PRU01240"/>
    </source>
</evidence>
<sequence length="633" mass="63798">MGNTAKRMRRSLALSLAAVIVTAALGAAPSTAAPDPGAGTPPSTAFTQNALDGEQYTQFIAQYRPGAAGATPAARAMAWQKAAQKHGVAAKEVRTLATGATLIRLDRALGAADARSFMSEFAASGALEYVEPDALMKPSLSPNDPRYGEQWDFTGPNGMRIPGAWDTSTGTGAVVAVLDTGITAHPDLDANMVGGYDFVSDSAAARDGNGRDSNPRDEGDWYAAGECGQSQGSNSSWHGTHVSGTVAAVTNNATGVAGVAPDAKVVPVRVLAKCGGMLSDIADAIVWASGGSVAGIPANANPAQAINMSLGGGGTCGTTYQNAINAAVSRGTTVVVAAGNEAQNAANVRPANCSNVVTVAASNPSGGLSYYSNYGSAVDLTAPGGDVRTSGGGILSTLNTGTSTPAGAGYAFYQGTSMATPHVAGLAALMKSRDPSLSPSQVESTLKQGTRAMPAGCSLGCGAGLSDATATMALLGGGSTPPPSGNLLLNPGFESGGTSWSSNYADTFESGANAYEGSGYAALNGWGKSTTYTLDQQVTVPAGSSATLGFQLRIASNEGTAYAYDTLRVQVIDGSTTTTLATYSNREKNTAYAAKSLNLSQFTGKTVTLRFLGVEDSSVATVFRIDSTSLTVG</sequence>
<keyword evidence="2 5" id="KW-0645">Protease</keyword>
<dbReference type="InterPro" id="IPR036852">
    <property type="entry name" value="Peptidase_S8/S53_dom_sf"/>
</dbReference>
<feature type="domain" description="Peptidase S8/S53" evidence="9">
    <location>
        <begin position="170"/>
        <end position="464"/>
    </location>
</feature>
<comment type="similarity">
    <text evidence="1 5 6">Belongs to the peptidase S8 family.</text>
</comment>
<dbReference type="InterPro" id="IPR050131">
    <property type="entry name" value="Peptidase_S8_subtilisin-like"/>
</dbReference>
<dbReference type="CDD" id="cd07496">
    <property type="entry name" value="Peptidases_S8_13"/>
    <property type="match status" value="1"/>
</dbReference>
<dbReference type="InterPro" id="IPR023828">
    <property type="entry name" value="Peptidase_S8_Ser-AS"/>
</dbReference>